<keyword evidence="3" id="KW-1185">Reference proteome</keyword>
<dbReference type="EMBL" id="BNCP01000004">
    <property type="protein sequence ID" value="GIL72403.1"/>
    <property type="molecule type" value="Genomic_DNA"/>
</dbReference>
<dbReference type="OrthoDB" id="547885at2759"/>
<organism evidence="2 3">
    <name type="scientific">Volvox reticuliferus</name>
    <dbReference type="NCBI Taxonomy" id="1737510"/>
    <lineage>
        <taxon>Eukaryota</taxon>
        <taxon>Viridiplantae</taxon>
        <taxon>Chlorophyta</taxon>
        <taxon>core chlorophytes</taxon>
        <taxon>Chlorophyceae</taxon>
        <taxon>CS clade</taxon>
        <taxon>Chlamydomonadales</taxon>
        <taxon>Volvocaceae</taxon>
        <taxon>Volvox</taxon>
    </lineage>
</organism>
<dbReference type="AlphaFoldDB" id="A0A8J4C3A5"/>
<name>A0A8J4C3A5_9CHLO</name>
<protein>
    <submittedName>
        <fullName evidence="2">Uncharacterized protein</fullName>
    </submittedName>
</protein>
<dbReference type="Proteomes" id="UP000747110">
    <property type="component" value="Unassembled WGS sequence"/>
</dbReference>
<evidence type="ECO:0000313" key="3">
    <source>
        <dbReference type="Proteomes" id="UP000747110"/>
    </source>
</evidence>
<proteinExistence type="predicted"/>
<feature type="non-terminal residue" evidence="2">
    <location>
        <position position="1"/>
    </location>
</feature>
<reference evidence="2" key="1">
    <citation type="journal article" date="2021" name="Proc. Natl. Acad. Sci. U.S.A.">
        <title>Three genomes in the algal genus Volvox reveal the fate of a haploid sex-determining region after a transition to homothallism.</title>
        <authorList>
            <person name="Yamamoto K."/>
            <person name="Hamaji T."/>
            <person name="Kawai-Toyooka H."/>
            <person name="Matsuzaki R."/>
            <person name="Takahashi F."/>
            <person name="Nishimura Y."/>
            <person name="Kawachi M."/>
            <person name="Noguchi H."/>
            <person name="Minakuchi Y."/>
            <person name="Umen J.G."/>
            <person name="Toyoda A."/>
            <person name="Nozaki H."/>
        </authorList>
    </citation>
    <scope>NUCLEOTIDE SEQUENCE</scope>
    <source>
        <strain evidence="2">NIES-3786</strain>
    </source>
</reference>
<feature type="region of interest" description="Disordered" evidence="1">
    <location>
        <begin position="477"/>
        <end position="508"/>
    </location>
</feature>
<gene>
    <name evidence="2" type="ORF">Vretifemale_2694</name>
</gene>
<comment type="caution">
    <text evidence="2">The sequence shown here is derived from an EMBL/GenBank/DDBJ whole genome shotgun (WGS) entry which is preliminary data.</text>
</comment>
<sequence length="508" mass="53323">VAVAAAGAAADAKPSVADLDAPALWADDDDYIYKDVDPNDLDIGIEFPVMEFKAEDLELPPDDLWAEGEGLGTGEGEEMVIGEDGKPVRRVRLSAAALAEGEAFIGLEGLVSWGRDGTFRGTITRFDPNRTRLMWLMSYEDGDEEWGAVTEDRGGWRVHGGLRPVSWIGHPPPPTDPLSVAAAAADAIPAPITAAATQRQAAAQAAPTFVVNLMGAEIEVAVGRDGQTRFGSIVDFDPNRPRYKWYIRYVGYAEPAYGGTGEWGCLDEGKTTWHTHGYKRPVMSVSGCAGDLVPVAPSKPTAAAAAAAAAAANTFTPRKGPFGRTGLGLLYLISASEPEPDGKYRVPVMALGNIRGAYGSAAGAAAAGKAAAGLALGPPPPGKPERVSSMAMAGVPDEYGATLVGAKITITVGRGQGHKRSGTITEYDANRPKYRWRLTFENVGEPAHGGAAEWGMLSEDQSLWMAHGYKRNITALSGVPERKPRPADPPPPLVAAAAVASPAPPPTR</sequence>
<feature type="non-terminal residue" evidence="2">
    <location>
        <position position="508"/>
    </location>
</feature>
<accession>A0A8J4C3A5</accession>
<evidence type="ECO:0000313" key="2">
    <source>
        <dbReference type="EMBL" id="GIL72403.1"/>
    </source>
</evidence>
<evidence type="ECO:0000256" key="1">
    <source>
        <dbReference type="SAM" id="MobiDB-lite"/>
    </source>
</evidence>